<dbReference type="AlphaFoldDB" id="A0A1C7M364"/>
<keyword evidence="2" id="KW-1185">Reference proteome</keyword>
<evidence type="ECO:0000313" key="1">
    <source>
        <dbReference type="EMBL" id="OBZ70789.1"/>
    </source>
</evidence>
<dbReference type="OMA" id="YEGRWAS"/>
<name>A0A1C7M364_GRIFR</name>
<dbReference type="Proteomes" id="UP000092993">
    <property type="component" value="Unassembled WGS sequence"/>
</dbReference>
<gene>
    <name evidence="1" type="ORF">A0H81_09131</name>
</gene>
<proteinExistence type="predicted"/>
<dbReference type="OrthoDB" id="2803586at2759"/>
<accession>A0A1C7M364</accession>
<sequence length="271" mass="30492">MPTVTRQDPSESSTNERVNVLITPLPIPPPVDELKALTRSKRLFRACTGIDVRALRIETDIEYYLFMDMRYEGRWASFSMTSCKWVTVTAEYNAKLAEKLTGTEANIIPKNPRALIDKLGKVEALVIDKISHNDYSSSRGSETFWRKHCAVVSLSKSEAEPSNPGEKKRKVQTCGRCRQVKYPGGVGSKGNHKKQYCSDGVKPKDGTDFSPEWPQPPGIFTSGAHFHPVAFLTTLREMYETTVMNDGRDVVVDMEYLAFANLLAVVYFQRS</sequence>
<evidence type="ECO:0000313" key="2">
    <source>
        <dbReference type="Proteomes" id="UP000092993"/>
    </source>
</evidence>
<comment type="caution">
    <text evidence="1">The sequence shown here is derived from an EMBL/GenBank/DDBJ whole genome shotgun (WGS) entry which is preliminary data.</text>
</comment>
<reference evidence="1 2" key="1">
    <citation type="submission" date="2016-03" db="EMBL/GenBank/DDBJ databases">
        <title>Whole genome sequencing of Grifola frondosa 9006-11.</title>
        <authorList>
            <person name="Min B."/>
            <person name="Park H."/>
            <person name="Kim J.-G."/>
            <person name="Cho H."/>
            <person name="Oh Y.-L."/>
            <person name="Kong W.-S."/>
            <person name="Choi I.-G."/>
        </authorList>
    </citation>
    <scope>NUCLEOTIDE SEQUENCE [LARGE SCALE GENOMIC DNA]</scope>
    <source>
        <strain evidence="1 2">9006-11</strain>
    </source>
</reference>
<organism evidence="1 2">
    <name type="scientific">Grifola frondosa</name>
    <name type="common">Maitake</name>
    <name type="synonym">Polyporus frondosus</name>
    <dbReference type="NCBI Taxonomy" id="5627"/>
    <lineage>
        <taxon>Eukaryota</taxon>
        <taxon>Fungi</taxon>
        <taxon>Dikarya</taxon>
        <taxon>Basidiomycota</taxon>
        <taxon>Agaricomycotina</taxon>
        <taxon>Agaricomycetes</taxon>
        <taxon>Polyporales</taxon>
        <taxon>Grifolaceae</taxon>
        <taxon>Grifola</taxon>
    </lineage>
</organism>
<protein>
    <submittedName>
        <fullName evidence="1">Uncharacterized protein</fullName>
    </submittedName>
</protein>
<dbReference type="EMBL" id="LUGG01000013">
    <property type="protein sequence ID" value="OBZ70789.1"/>
    <property type="molecule type" value="Genomic_DNA"/>
</dbReference>